<sequence>MNALSTLQLVFDAYDESYNFDERRLYYDAKRSPVNHFKAIYQFSRLFEHLGLPVFNCFPLRLSWSPCYVTIDSKILYQNILGIR</sequence>
<dbReference type="OrthoDB" id="5570689at2759"/>
<dbReference type="VEuPathDB" id="FungiDB:BCV72DRAFT_318889"/>
<dbReference type="AlphaFoldDB" id="A0A1X0RC81"/>
<name>A0A1X0RC81_RHIZD</name>
<accession>A0A1X0RC81</accession>
<gene>
    <name evidence="1" type="ORF">BCV72DRAFT_318889</name>
</gene>
<dbReference type="Proteomes" id="UP000242414">
    <property type="component" value="Unassembled WGS sequence"/>
</dbReference>
<reference evidence="1" key="1">
    <citation type="journal article" date="2016" name="Proc. Natl. Acad. Sci. U.S.A.">
        <title>Lipid metabolic changes in an early divergent fungus govern the establishment of a mutualistic symbiosis with endobacteria.</title>
        <authorList>
            <person name="Lastovetsky O.A."/>
            <person name="Gaspar M.L."/>
            <person name="Mondo S.J."/>
            <person name="LaButti K.M."/>
            <person name="Sandor L."/>
            <person name="Grigoriev I.V."/>
            <person name="Henry S.A."/>
            <person name="Pawlowska T.E."/>
        </authorList>
    </citation>
    <scope>NUCLEOTIDE SEQUENCE [LARGE SCALE GENOMIC DNA]</scope>
    <source>
        <strain evidence="1">ATCC 52814</strain>
    </source>
</reference>
<dbReference type="EMBL" id="KV921873">
    <property type="protein sequence ID" value="ORE09665.1"/>
    <property type="molecule type" value="Genomic_DNA"/>
</dbReference>
<proteinExistence type="predicted"/>
<organism evidence="1">
    <name type="scientific">Rhizopus microsporus var. microsporus</name>
    <dbReference type="NCBI Taxonomy" id="86635"/>
    <lineage>
        <taxon>Eukaryota</taxon>
        <taxon>Fungi</taxon>
        <taxon>Fungi incertae sedis</taxon>
        <taxon>Mucoromycota</taxon>
        <taxon>Mucoromycotina</taxon>
        <taxon>Mucoromycetes</taxon>
        <taxon>Mucorales</taxon>
        <taxon>Mucorineae</taxon>
        <taxon>Rhizopodaceae</taxon>
        <taxon>Rhizopus</taxon>
    </lineage>
</organism>
<protein>
    <submittedName>
        <fullName evidence="1">Uncharacterized protein</fullName>
    </submittedName>
</protein>
<evidence type="ECO:0000313" key="1">
    <source>
        <dbReference type="EMBL" id="ORE09665.1"/>
    </source>
</evidence>